<evidence type="ECO:0000313" key="2">
    <source>
        <dbReference type="Proteomes" id="UP000306102"/>
    </source>
</evidence>
<sequence>MDKLTLQLPSGIASFCHRYPPANWRQFANIFLKTEESLVDYAKFCSSVMDIYSSLVVSTASENEYRMIRDSNRTIRFDSVDNRYEQVTESLRFMIRFAIRYNIISIHDSNPDLTIMANIDMGAEYDFDMILFTRI</sequence>
<accession>A0A4S4E8U5</accession>
<gene>
    <name evidence="1" type="ORF">TEA_012293</name>
</gene>
<evidence type="ECO:0000313" key="1">
    <source>
        <dbReference type="EMBL" id="THG12518.1"/>
    </source>
</evidence>
<protein>
    <submittedName>
        <fullName evidence="1">Uncharacterized protein</fullName>
    </submittedName>
</protein>
<proteinExistence type="predicted"/>
<organism evidence="1 2">
    <name type="scientific">Camellia sinensis var. sinensis</name>
    <name type="common">China tea</name>
    <dbReference type="NCBI Taxonomy" id="542762"/>
    <lineage>
        <taxon>Eukaryota</taxon>
        <taxon>Viridiplantae</taxon>
        <taxon>Streptophyta</taxon>
        <taxon>Embryophyta</taxon>
        <taxon>Tracheophyta</taxon>
        <taxon>Spermatophyta</taxon>
        <taxon>Magnoliopsida</taxon>
        <taxon>eudicotyledons</taxon>
        <taxon>Gunneridae</taxon>
        <taxon>Pentapetalae</taxon>
        <taxon>asterids</taxon>
        <taxon>Ericales</taxon>
        <taxon>Theaceae</taxon>
        <taxon>Camellia</taxon>
    </lineage>
</organism>
<comment type="caution">
    <text evidence="1">The sequence shown here is derived from an EMBL/GenBank/DDBJ whole genome shotgun (WGS) entry which is preliminary data.</text>
</comment>
<keyword evidence="2" id="KW-1185">Reference proteome</keyword>
<dbReference type="AlphaFoldDB" id="A0A4S4E8U5"/>
<reference evidence="1 2" key="1">
    <citation type="journal article" date="2018" name="Proc. Natl. Acad. Sci. U.S.A.">
        <title>Draft genome sequence of Camellia sinensis var. sinensis provides insights into the evolution of the tea genome and tea quality.</title>
        <authorList>
            <person name="Wei C."/>
            <person name="Yang H."/>
            <person name="Wang S."/>
            <person name="Zhao J."/>
            <person name="Liu C."/>
            <person name="Gao L."/>
            <person name="Xia E."/>
            <person name="Lu Y."/>
            <person name="Tai Y."/>
            <person name="She G."/>
            <person name="Sun J."/>
            <person name="Cao H."/>
            <person name="Tong W."/>
            <person name="Gao Q."/>
            <person name="Li Y."/>
            <person name="Deng W."/>
            <person name="Jiang X."/>
            <person name="Wang W."/>
            <person name="Chen Q."/>
            <person name="Zhang S."/>
            <person name="Li H."/>
            <person name="Wu J."/>
            <person name="Wang P."/>
            <person name="Li P."/>
            <person name="Shi C."/>
            <person name="Zheng F."/>
            <person name="Jian J."/>
            <person name="Huang B."/>
            <person name="Shan D."/>
            <person name="Shi M."/>
            <person name="Fang C."/>
            <person name="Yue Y."/>
            <person name="Li F."/>
            <person name="Li D."/>
            <person name="Wei S."/>
            <person name="Han B."/>
            <person name="Jiang C."/>
            <person name="Yin Y."/>
            <person name="Xia T."/>
            <person name="Zhang Z."/>
            <person name="Bennetzen J.L."/>
            <person name="Zhao S."/>
            <person name="Wan X."/>
        </authorList>
    </citation>
    <scope>NUCLEOTIDE SEQUENCE [LARGE SCALE GENOMIC DNA]</scope>
    <source>
        <strain evidence="2">cv. Shuchazao</strain>
        <tissue evidence="1">Leaf</tissue>
    </source>
</reference>
<dbReference type="EMBL" id="SDRB02006523">
    <property type="protein sequence ID" value="THG12518.1"/>
    <property type="molecule type" value="Genomic_DNA"/>
</dbReference>
<dbReference type="Proteomes" id="UP000306102">
    <property type="component" value="Unassembled WGS sequence"/>
</dbReference>
<name>A0A4S4E8U5_CAMSN</name>